<evidence type="ECO:0000256" key="11">
    <source>
        <dbReference type="ARBA" id="ARBA00023163"/>
    </source>
</evidence>
<evidence type="ECO:0000313" key="17">
    <source>
        <dbReference type="EMBL" id="MBD1371181.1"/>
    </source>
</evidence>
<dbReference type="FunFam" id="3.90.580.10:FF:000001">
    <property type="entry name" value="DNA primase"/>
    <property type="match status" value="1"/>
</dbReference>
<keyword evidence="6 12" id="KW-0479">Metal-binding</keyword>
<accession>A0A926N752</accession>
<comment type="subunit">
    <text evidence="12">Monomer. Interacts with DnaB.</text>
</comment>
<dbReference type="Gene3D" id="3.40.1360.10">
    <property type="match status" value="1"/>
</dbReference>
<evidence type="ECO:0000256" key="8">
    <source>
        <dbReference type="ARBA" id="ARBA00022833"/>
    </source>
</evidence>
<evidence type="ECO:0000256" key="14">
    <source>
        <dbReference type="PIRSR" id="PIRSR002811-1"/>
    </source>
</evidence>
<dbReference type="PANTHER" id="PTHR30313:SF2">
    <property type="entry name" value="DNA PRIMASE"/>
    <property type="match status" value="1"/>
</dbReference>
<dbReference type="GO" id="GO:0006269">
    <property type="term" value="P:DNA replication, synthesis of primer"/>
    <property type="evidence" value="ECO:0007669"/>
    <property type="project" value="UniProtKB-UniRule"/>
</dbReference>
<dbReference type="InterPro" id="IPR013264">
    <property type="entry name" value="DNAG_N"/>
</dbReference>
<dbReference type="InterPro" id="IPR050219">
    <property type="entry name" value="DnaG_primase"/>
</dbReference>
<dbReference type="InterPro" id="IPR034151">
    <property type="entry name" value="TOPRIM_DnaG_bac"/>
</dbReference>
<keyword evidence="10 12" id="KW-0238">DNA-binding</keyword>
<evidence type="ECO:0000256" key="7">
    <source>
        <dbReference type="ARBA" id="ARBA00022771"/>
    </source>
</evidence>
<evidence type="ECO:0000256" key="13">
    <source>
        <dbReference type="PIRNR" id="PIRNR002811"/>
    </source>
</evidence>
<dbReference type="GO" id="GO:0000428">
    <property type="term" value="C:DNA-directed RNA polymerase complex"/>
    <property type="evidence" value="ECO:0007669"/>
    <property type="project" value="UniProtKB-KW"/>
</dbReference>
<dbReference type="EC" id="2.7.7.101" evidence="12"/>
<name>A0A926N752_9BACL</name>
<dbReference type="SMART" id="SM00493">
    <property type="entry name" value="TOPRIM"/>
    <property type="match status" value="1"/>
</dbReference>
<evidence type="ECO:0000256" key="3">
    <source>
        <dbReference type="ARBA" id="ARBA00022679"/>
    </source>
</evidence>
<keyword evidence="4 12" id="KW-0548">Nucleotidyltransferase</keyword>
<protein>
    <recommendedName>
        <fullName evidence="12 13">DNA primase</fullName>
        <ecNumber evidence="12">2.7.7.101</ecNumber>
    </recommendedName>
</protein>
<dbReference type="InterPro" id="IPR006171">
    <property type="entry name" value="TOPRIM_dom"/>
</dbReference>
<dbReference type="AlphaFoldDB" id="A0A926N752"/>
<dbReference type="Pfam" id="PF01807">
    <property type="entry name" value="Zn_ribbon_DnaG"/>
    <property type="match status" value="1"/>
</dbReference>
<dbReference type="GO" id="GO:1990077">
    <property type="term" value="C:primosome complex"/>
    <property type="evidence" value="ECO:0007669"/>
    <property type="project" value="UniProtKB-KW"/>
</dbReference>
<keyword evidence="11 12" id="KW-0804">Transcription</keyword>
<dbReference type="Proteomes" id="UP000661691">
    <property type="component" value="Unassembled WGS sequence"/>
</dbReference>
<evidence type="ECO:0000256" key="1">
    <source>
        <dbReference type="ARBA" id="ARBA00022478"/>
    </source>
</evidence>
<evidence type="ECO:0000256" key="12">
    <source>
        <dbReference type="HAMAP-Rule" id="MF_00974"/>
    </source>
</evidence>
<dbReference type="PROSITE" id="PS50880">
    <property type="entry name" value="TOPRIM"/>
    <property type="match status" value="1"/>
</dbReference>
<dbReference type="InterPro" id="IPR037068">
    <property type="entry name" value="DNA_primase_core_N_sf"/>
</dbReference>
<dbReference type="Pfam" id="PF13155">
    <property type="entry name" value="Toprim_2"/>
    <property type="match status" value="1"/>
</dbReference>
<comment type="catalytic activity">
    <reaction evidence="12">
        <text>ssDNA + n NTP = ssDNA/pppN(pN)n-1 hybrid + (n-1) diphosphate.</text>
        <dbReference type="EC" id="2.7.7.101"/>
    </reaction>
</comment>
<dbReference type="Gene3D" id="3.90.980.10">
    <property type="entry name" value="DNA primase, catalytic core, N-terminal domain"/>
    <property type="match status" value="1"/>
</dbReference>
<keyword evidence="9" id="KW-0460">Magnesium</keyword>
<keyword evidence="2 12" id="KW-0639">Primosome</keyword>
<dbReference type="PIRSF" id="PIRSF002811">
    <property type="entry name" value="DnaG"/>
    <property type="match status" value="1"/>
</dbReference>
<dbReference type="PANTHER" id="PTHR30313">
    <property type="entry name" value="DNA PRIMASE"/>
    <property type="match status" value="1"/>
</dbReference>
<dbReference type="SUPFAM" id="SSF56731">
    <property type="entry name" value="DNA primase core"/>
    <property type="match status" value="1"/>
</dbReference>
<gene>
    <name evidence="12" type="primary">dnaG</name>
    <name evidence="17" type="ORF">IC620_02255</name>
</gene>
<keyword evidence="8 12" id="KW-0862">Zinc</keyword>
<comment type="cofactor">
    <cofactor evidence="12 13 14">
        <name>Zn(2+)</name>
        <dbReference type="ChEBI" id="CHEBI:29105"/>
    </cofactor>
    <text evidence="12 13 14">Binds 1 zinc ion per monomer.</text>
</comment>
<proteinExistence type="inferred from homology"/>
<comment type="caution">
    <text evidence="17">The sequence shown here is derived from an EMBL/GenBank/DDBJ whole genome shotgun (WGS) entry which is preliminary data.</text>
</comment>
<evidence type="ECO:0000313" key="18">
    <source>
        <dbReference type="Proteomes" id="UP000661691"/>
    </source>
</evidence>
<keyword evidence="7 12" id="KW-0863">Zinc-finger</keyword>
<evidence type="ECO:0000256" key="4">
    <source>
        <dbReference type="ARBA" id="ARBA00022695"/>
    </source>
</evidence>
<dbReference type="InterPro" id="IPR002694">
    <property type="entry name" value="Znf_CHC2"/>
</dbReference>
<evidence type="ECO:0000256" key="15">
    <source>
        <dbReference type="SAM" id="Coils"/>
    </source>
</evidence>
<evidence type="ECO:0000256" key="2">
    <source>
        <dbReference type="ARBA" id="ARBA00022515"/>
    </source>
</evidence>
<dbReference type="InterPro" id="IPR030846">
    <property type="entry name" value="DnaG_bac"/>
</dbReference>
<evidence type="ECO:0000256" key="10">
    <source>
        <dbReference type="ARBA" id="ARBA00023125"/>
    </source>
</evidence>
<dbReference type="Gene3D" id="1.10.860.10">
    <property type="entry name" value="DNAb Helicase, Chain A"/>
    <property type="match status" value="1"/>
</dbReference>
<dbReference type="GO" id="GO:0003899">
    <property type="term" value="F:DNA-directed RNA polymerase activity"/>
    <property type="evidence" value="ECO:0007669"/>
    <property type="project" value="UniProtKB-UniRule"/>
</dbReference>
<feature type="coiled-coil region" evidence="15">
    <location>
        <begin position="417"/>
        <end position="444"/>
    </location>
</feature>
<dbReference type="HAMAP" id="MF_00974">
    <property type="entry name" value="DNA_primase_DnaG"/>
    <property type="match status" value="1"/>
</dbReference>
<comment type="function">
    <text evidence="12 13">RNA polymerase that catalyzes the synthesis of short RNA molecules used as primers for DNA polymerase during DNA replication.</text>
</comment>
<dbReference type="Pfam" id="PF10410">
    <property type="entry name" value="DnaB_bind"/>
    <property type="match status" value="1"/>
</dbReference>
<evidence type="ECO:0000256" key="9">
    <source>
        <dbReference type="ARBA" id="ARBA00022842"/>
    </source>
</evidence>
<evidence type="ECO:0000259" key="16">
    <source>
        <dbReference type="PROSITE" id="PS50880"/>
    </source>
</evidence>
<dbReference type="RefSeq" id="WP_191138934.1">
    <property type="nucleotide sequence ID" value="NZ_JACXAG020000002.1"/>
</dbReference>
<dbReference type="GO" id="GO:0003677">
    <property type="term" value="F:DNA binding"/>
    <property type="evidence" value="ECO:0007669"/>
    <property type="project" value="UniProtKB-KW"/>
</dbReference>
<dbReference type="EMBL" id="JACXAH010000002">
    <property type="protein sequence ID" value="MBD1371181.1"/>
    <property type="molecule type" value="Genomic_DNA"/>
</dbReference>
<reference evidence="17" key="1">
    <citation type="submission" date="2020-09" db="EMBL/GenBank/DDBJ databases">
        <title>A novel bacterium of genus Hazenella, isolated from South China Sea.</title>
        <authorList>
            <person name="Huang H."/>
            <person name="Mo K."/>
            <person name="Hu Y."/>
        </authorList>
    </citation>
    <scope>NUCLEOTIDE SEQUENCE</scope>
    <source>
        <strain evidence="17">IB182357</strain>
    </source>
</reference>
<keyword evidence="5 12" id="KW-0235">DNA replication</keyword>
<dbReference type="SMART" id="SM00400">
    <property type="entry name" value="ZnF_CHCC"/>
    <property type="match status" value="1"/>
</dbReference>
<dbReference type="CDD" id="cd03364">
    <property type="entry name" value="TOPRIM_DnaG_primases"/>
    <property type="match status" value="1"/>
</dbReference>
<keyword evidence="15" id="KW-0175">Coiled coil</keyword>
<dbReference type="FunFam" id="3.90.980.10:FF:000001">
    <property type="entry name" value="DNA primase"/>
    <property type="match status" value="1"/>
</dbReference>
<feature type="zinc finger region" description="CHC2-type" evidence="12 14">
    <location>
        <begin position="40"/>
        <end position="64"/>
    </location>
</feature>
<dbReference type="SUPFAM" id="SSF57783">
    <property type="entry name" value="Zinc beta-ribbon"/>
    <property type="match status" value="1"/>
</dbReference>
<comment type="domain">
    <text evidence="12">Contains an N-terminal zinc-binding domain, a central core domain that contains the primase activity, and a C-terminal DnaB-binding domain.</text>
</comment>
<dbReference type="InterPro" id="IPR036977">
    <property type="entry name" value="DNA_primase_Znf_CHC2"/>
</dbReference>
<dbReference type="NCBIfam" id="TIGR01391">
    <property type="entry name" value="dnaG"/>
    <property type="match status" value="1"/>
</dbReference>
<feature type="domain" description="Toprim" evidence="16">
    <location>
        <begin position="262"/>
        <end position="343"/>
    </location>
</feature>
<organism evidence="17 18">
    <name type="scientific">Polycladospora coralii</name>
    <dbReference type="NCBI Taxonomy" id="2771432"/>
    <lineage>
        <taxon>Bacteria</taxon>
        <taxon>Bacillati</taxon>
        <taxon>Bacillota</taxon>
        <taxon>Bacilli</taxon>
        <taxon>Bacillales</taxon>
        <taxon>Thermoactinomycetaceae</taxon>
        <taxon>Polycladospora</taxon>
    </lineage>
</organism>
<keyword evidence="18" id="KW-1185">Reference proteome</keyword>
<evidence type="ECO:0000256" key="5">
    <source>
        <dbReference type="ARBA" id="ARBA00022705"/>
    </source>
</evidence>
<dbReference type="Gene3D" id="3.90.580.10">
    <property type="entry name" value="Zinc finger, CHC2-type domain"/>
    <property type="match status" value="1"/>
</dbReference>
<dbReference type="InterPro" id="IPR019475">
    <property type="entry name" value="DNA_primase_DnaB-bd"/>
</dbReference>
<keyword evidence="1 12" id="KW-0240">DNA-directed RNA polymerase</keyword>
<comment type="similarity">
    <text evidence="12 13">Belongs to the DnaG primase family.</text>
</comment>
<dbReference type="Pfam" id="PF08275">
    <property type="entry name" value="DNAG_N"/>
    <property type="match status" value="1"/>
</dbReference>
<keyword evidence="3 12" id="KW-0808">Transferase</keyword>
<evidence type="ECO:0000256" key="6">
    <source>
        <dbReference type="ARBA" id="ARBA00022723"/>
    </source>
</evidence>
<dbReference type="GO" id="GO:0008270">
    <property type="term" value="F:zinc ion binding"/>
    <property type="evidence" value="ECO:0007669"/>
    <property type="project" value="UniProtKB-UniRule"/>
</dbReference>
<dbReference type="InterPro" id="IPR006295">
    <property type="entry name" value="DNA_primase_DnaG"/>
</dbReference>
<sequence length="609" mass="70014">MGARISDEIMDQIRNHFDIVDVVGQVVQLKKSGKNFFGLCPFHAENTPSFTVSPEKQIYHCFGCKAGGDTIKFVMDTEQMSFIEAIRHLADQAGIILPDQESKRYSPEDDLRNKMREALELSAKLFHHVLLQTDYGQHARHYLEKRKITIEAIREFQIGFAPSSYDFLLSFLKGRQMNEEVMEKAGLIVKKETQSRHRYFDRFRGRIMFPLHDAQGRIVGFGGRLIDSGQPKYLNSPETVLFHKSNHLFNIHRARPFIRKDDQVILFEGYMDVISAWQAGIRTSIATQGTSLTSDHIKVIKRNTKNVYLCFDSDHAGRTASDRGIELLKNESCTVKVASVPVDMDPDDYIRRFGATSFREEILGGALSVTAYQLETLKKNYALEDSDDRMQYLNEAITIISELPVAIEQDHYIRKLSEEFRISLDAMKEELRKKKKQKHIKRDKHTARWNNGYQEGSKHTLGIAKTITVTEKSERLLIAYMMRDRSIIQWVRDEIGADFNTDLYAALAAYLYYYCEENDNEMDTGRFISSLSDPALIPVATELAMLELPAEPSAEALTDYVRHIRNYPLLQEIEMKEKQIEQLSRADEPVKAAKLSVEITQLRKKIKMG</sequence>
<dbReference type="InterPro" id="IPR016136">
    <property type="entry name" value="DNA_helicase_N/primase_C"/>
</dbReference>
<dbReference type="GO" id="GO:0005737">
    <property type="term" value="C:cytoplasm"/>
    <property type="evidence" value="ECO:0007669"/>
    <property type="project" value="TreeGrafter"/>
</dbReference>